<dbReference type="Pfam" id="PF00400">
    <property type="entry name" value="WD40"/>
    <property type="match status" value="7"/>
</dbReference>
<accession>A0A9P4MI77</accession>
<dbReference type="SUPFAM" id="SSF50978">
    <property type="entry name" value="WD40 repeat-like"/>
    <property type="match status" value="1"/>
</dbReference>
<evidence type="ECO:0000313" key="7">
    <source>
        <dbReference type="EMBL" id="KAF2153898.1"/>
    </source>
</evidence>
<evidence type="ECO:0000256" key="5">
    <source>
        <dbReference type="SAM" id="MobiDB-lite"/>
    </source>
</evidence>
<dbReference type="InterPro" id="IPR001810">
    <property type="entry name" value="F-box_dom"/>
</dbReference>
<dbReference type="InterPro" id="IPR019775">
    <property type="entry name" value="WD40_repeat_CS"/>
</dbReference>
<dbReference type="EMBL" id="ML996084">
    <property type="protein sequence ID" value="KAF2153898.1"/>
    <property type="molecule type" value="Genomic_DNA"/>
</dbReference>
<dbReference type="Proteomes" id="UP000799439">
    <property type="component" value="Unassembled WGS sequence"/>
</dbReference>
<feature type="compositionally biased region" description="Basic and acidic residues" evidence="5">
    <location>
        <begin position="1"/>
        <end position="13"/>
    </location>
</feature>
<dbReference type="GO" id="GO:0010992">
    <property type="term" value="P:ubiquitin recycling"/>
    <property type="evidence" value="ECO:0007669"/>
    <property type="project" value="TreeGrafter"/>
</dbReference>
<feature type="compositionally biased region" description="Polar residues" evidence="5">
    <location>
        <begin position="218"/>
        <end position="231"/>
    </location>
</feature>
<keyword evidence="8" id="KW-1185">Reference proteome</keyword>
<protein>
    <submittedName>
        <fullName evidence="7">WD40 repeat-like protein</fullName>
    </submittedName>
</protein>
<organism evidence="7 8">
    <name type="scientific">Myriangium duriaei CBS 260.36</name>
    <dbReference type="NCBI Taxonomy" id="1168546"/>
    <lineage>
        <taxon>Eukaryota</taxon>
        <taxon>Fungi</taxon>
        <taxon>Dikarya</taxon>
        <taxon>Ascomycota</taxon>
        <taxon>Pezizomycotina</taxon>
        <taxon>Dothideomycetes</taxon>
        <taxon>Dothideomycetidae</taxon>
        <taxon>Myriangiales</taxon>
        <taxon>Myriangiaceae</taxon>
        <taxon>Myriangium</taxon>
    </lineage>
</organism>
<evidence type="ECO:0000313" key="8">
    <source>
        <dbReference type="Proteomes" id="UP000799439"/>
    </source>
</evidence>
<dbReference type="SMART" id="SM00320">
    <property type="entry name" value="WD40"/>
    <property type="match status" value="7"/>
</dbReference>
<comment type="caution">
    <text evidence="7">The sequence shown here is derived from an EMBL/GenBank/DDBJ whole genome shotgun (WGS) entry which is preliminary data.</text>
</comment>
<dbReference type="Pfam" id="PF12937">
    <property type="entry name" value="F-box-like"/>
    <property type="match status" value="1"/>
</dbReference>
<dbReference type="InterPro" id="IPR036322">
    <property type="entry name" value="WD40_repeat_dom_sf"/>
</dbReference>
<dbReference type="Gene3D" id="2.130.10.10">
    <property type="entry name" value="YVTN repeat-like/Quinoprotein amine dehydrogenase"/>
    <property type="match status" value="1"/>
</dbReference>
<feature type="region of interest" description="Disordered" evidence="5">
    <location>
        <begin position="171"/>
        <end position="316"/>
    </location>
</feature>
<keyword evidence="3" id="KW-0677">Repeat</keyword>
<dbReference type="OrthoDB" id="190105at2759"/>
<evidence type="ECO:0000256" key="4">
    <source>
        <dbReference type="PROSITE-ProRule" id="PRU00221"/>
    </source>
</evidence>
<dbReference type="PROSITE" id="PS50082">
    <property type="entry name" value="WD_REPEATS_2"/>
    <property type="match status" value="5"/>
</dbReference>
<dbReference type="GO" id="GO:0005737">
    <property type="term" value="C:cytoplasm"/>
    <property type="evidence" value="ECO:0007669"/>
    <property type="project" value="TreeGrafter"/>
</dbReference>
<dbReference type="InterPro" id="IPR036047">
    <property type="entry name" value="F-box-like_dom_sf"/>
</dbReference>
<feature type="region of interest" description="Disordered" evidence="5">
    <location>
        <begin position="581"/>
        <end position="639"/>
    </location>
</feature>
<feature type="compositionally biased region" description="Polar residues" evidence="5">
    <location>
        <begin position="249"/>
        <end position="268"/>
    </location>
</feature>
<dbReference type="PRINTS" id="PR00320">
    <property type="entry name" value="GPROTEINBRPT"/>
</dbReference>
<comment type="similarity">
    <text evidence="1">Belongs to the WD repeat MET30/SCONB/SCON-2 family.</text>
</comment>
<feature type="compositionally biased region" description="Low complexity" evidence="5">
    <location>
        <begin position="284"/>
        <end position="300"/>
    </location>
</feature>
<dbReference type="GO" id="GO:0005634">
    <property type="term" value="C:nucleus"/>
    <property type="evidence" value="ECO:0007669"/>
    <property type="project" value="TreeGrafter"/>
</dbReference>
<feature type="repeat" description="WD" evidence="4">
    <location>
        <begin position="863"/>
        <end position="902"/>
    </location>
</feature>
<feature type="domain" description="F-box" evidence="6">
    <location>
        <begin position="485"/>
        <end position="532"/>
    </location>
</feature>
<evidence type="ECO:0000256" key="1">
    <source>
        <dbReference type="ARBA" id="ARBA00007968"/>
    </source>
</evidence>
<dbReference type="PROSITE" id="PS50181">
    <property type="entry name" value="FBOX"/>
    <property type="match status" value="1"/>
</dbReference>
<feature type="compositionally biased region" description="Low complexity" evidence="5">
    <location>
        <begin position="626"/>
        <end position="638"/>
    </location>
</feature>
<dbReference type="GO" id="GO:0043161">
    <property type="term" value="P:proteasome-mediated ubiquitin-dependent protein catabolic process"/>
    <property type="evidence" value="ECO:0007669"/>
    <property type="project" value="TreeGrafter"/>
</dbReference>
<reference evidence="7" key="1">
    <citation type="journal article" date="2020" name="Stud. Mycol.">
        <title>101 Dothideomycetes genomes: a test case for predicting lifestyles and emergence of pathogens.</title>
        <authorList>
            <person name="Haridas S."/>
            <person name="Albert R."/>
            <person name="Binder M."/>
            <person name="Bloem J."/>
            <person name="Labutti K."/>
            <person name="Salamov A."/>
            <person name="Andreopoulos B."/>
            <person name="Baker S."/>
            <person name="Barry K."/>
            <person name="Bills G."/>
            <person name="Bluhm B."/>
            <person name="Cannon C."/>
            <person name="Castanera R."/>
            <person name="Culley D."/>
            <person name="Daum C."/>
            <person name="Ezra D."/>
            <person name="Gonzalez J."/>
            <person name="Henrissat B."/>
            <person name="Kuo A."/>
            <person name="Liang C."/>
            <person name="Lipzen A."/>
            <person name="Lutzoni F."/>
            <person name="Magnuson J."/>
            <person name="Mondo S."/>
            <person name="Nolan M."/>
            <person name="Ohm R."/>
            <person name="Pangilinan J."/>
            <person name="Park H.-J."/>
            <person name="Ramirez L."/>
            <person name="Alfaro M."/>
            <person name="Sun H."/>
            <person name="Tritt A."/>
            <person name="Yoshinaga Y."/>
            <person name="Zwiers L.-H."/>
            <person name="Turgeon B."/>
            <person name="Goodwin S."/>
            <person name="Spatafora J."/>
            <person name="Crous P."/>
            <person name="Grigoriev I."/>
        </authorList>
    </citation>
    <scope>NUCLEOTIDE SEQUENCE</scope>
    <source>
        <strain evidence="7">CBS 260.36</strain>
    </source>
</reference>
<feature type="compositionally biased region" description="Polar residues" evidence="5">
    <location>
        <begin position="583"/>
        <end position="604"/>
    </location>
</feature>
<dbReference type="PANTHER" id="PTHR19849">
    <property type="entry name" value="PHOSPHOLIPASE A-2-ACTIVATING PROTEIN"/>
    <property type="match status" value="1"/>
</dbReference>
<dbReference type="SUPFAM" id="SSF81383">
    <property type="entry name" value="F-box domain"/>
    <property type="match status" value="1"/>
</dbReference>
<feature type="region of interest" description="Disordered" evidence="5">
    <location>
        <begin position="1"/>
        <end position="52"/>
    </location>
</feature>
<evidence type="ECO:0000256" key="3">
    <source>
        <dbReference type="ARBA" id="ARBA00022737"/>
    </source>
</evidence>
<dbReference type="InterPro" id="IPR001680">
    <property type="entry name" value="WD40_rpt"/>
</dbReference>
<dbReference type="GO" id="GO:0043130">
    <property type="term" value="F:ubiquitin binding"/>
    <property type="evidence" value="ECO:0007669"/>
    <property type="project" value="TreeGrafter"/>
</dbReference>
<gene>
    <name evidence="7" type="ORF">K461DRAFT_239277</name>
</gene>
<dbReference type="CDD" id="cd00200">
    <property type="entry name" value="WD40"/>
    <property type="match status" value="1"/>
</dbReference>
<feature type="region of interest" description="Disordered" evidence="5">
    <location>
        <begin position="379"/>
        <end position="409"/>
    </location>
</feature>
<feature type="compositionally biased region" description="Polar residues" evidence="5">
    <location>
        <begin position="23"/>
        <end position="52"/>
    </location>
</feature>
<dbReference type="SMART" id="SM00256">
    <property type="entry name" value="FBOX"/>
    <property type="match status" value="1"/>
</dbReference>
<evidence type="ECO:0000256" key="2">
    <source>
        <dbReference type="ARBA" id="ARBA00022574"/>
    </source>
</evidence>
<dbReference type="Gene3D" id="1.20.1280.50">
    <property type="match status" value="1"/>
</dbReference>
<evidence type="ECO:0000259" key="6">
    <source>
        <dbReference type="PROSITE" id="PS50181"/>
    </source>
</evidence>
<dbReference type="InterPro" id="IPR015943">
    <property type="entry name" value="WD40/YVTN_repeat-like_dom_sf"/>
</dbReference>
<feature type="region of interest" description="Disordered" evidence="5">
    <location>
        <begin position="334"/>
        <end position="365"/>
    </location>
</feature>
<dbReference type="PROSITE" id="PS50294">
    <property type="entry name" value="WD_REPEATS_REGION"/>
    <property type="match status" value="4"/>
</dbReference>
<keyword evidence="2 4" id="KW-0853">WD repeat</keyword>
<dbReference type="InterPro" id="IPR020472">
    <property type="entry name" value="WD40_PAC1"/>
</dbReference>
<dbReference type="PANTHER" id="PTHR19849:SF1">
    <property type="entry name" value="F-BOX_WD REPEAT-CONTAINING PROTEIN 7"/>
    <property type="match status" value="1"/>
</dbReference>
<feature type="repeat" description="WD" evidence="4">
    <location>
        <begin position="903"/>
        <end position="944"/>
    </location>
</feature>
<name>A0A9P4MI77_9PEZI</name>
<dbReference type="PROSITE" id="PS00678">
    <property type="entry name" value="WD_REPEATS_1"/>
    <property type="match status" value="1"/>
</dbReference>
<dbReference type="AlphaFoldDB" id="A0A9P4MI77"/>
<feature type="repeat" description="WD" evidence="4">
    <location>
        <begin position="945"/>
        <end position="984"/>
    </location>
</feature>
<sequence>MAPSITERDRQDGIDESGALVHSRSSGHASTSPPFNSNPYPRGHSQTLTGHATNDSRLQSYSTAGQFAFAPATQQTTVVTTTTTTVNLAPFVLQPPQTLQSRDPKQFPLVASRTPAHLRSIKFKLGGRLTSFTEKEDAEDFLGKYQKQQRSLRHAGGSLVDLDEALDIKEQPAGTEDVIRGESQHGLRARVHGARPEPPPSLAAAARMAEMRRKLGKRNSTPQMEQDSNKGTGERRLLASALEPEDLSPSPSDTESGPSTGFQSTRLSRVQDGPRDSPDRPVSTTTRTAGNQRRAAAATRRMTRLETEQSAPPAGILAAATPPIMDSDVEAEIPTTTTQPPHSSLPSALDVNSQQDASLPSPSLSPVTAAANMAQRQFLSRRRQGENDDVSDLSGLDAEPRFRKRKTPPLFDAKTALTLTDGSSLSSDHSLDRPQQTLMDVPDMILMFDSLPEELQGYVMFQLLKRSSKKTLRTVAEVVNPALKCDPFDTLPVELSLKITKFLDGPSLCQAASVSKRWRHMINSDETAWRELLDHEGYKLPDGEIERAVKEGWGWQFAGPGESEQDLSPEKLAELAELADNPEVNTQQVVQGSVSDDETLSTPRNTRKRKATAVAGSSKRLKQKGSAPSSATSTAPPADEVRWMRALQKGQGPIAYASAAARAVPDPKIGLPSLKSLHLFKSIYRRNRLIRETWMNGQCQPQHIAFRAHHRHVVTCLLFDADRIITGSDDTSINVFDTKTGALRARLEGHEGGVWALAADGNTLVSGSTDRSVRVWNIKTGKCMQTFQGHTSTVRCLVILKPVETGKDEDGNPIMHPKEPIIITGSRDSTLRVWRLPKLDDPAMHQAGPPDNDSDNAYALRTLSGHHNSVRAIAAHGDTLVSGSYDFTVRVWRISSGELVHRLQGHSAKVYSVVLDHERGRCISGSMDTLVKVWSLDSGMCLFNLEGHTSLVGLLELSHGNLVSAAADSTLRVWDPENGACRGALCAHTGAITCFQHDGQKVISGSDRTLKMWNIQTGECTRDLLTDLTGVWQVRFDERRCVAAVQRNNLTYIEILDFGASRDGVPAEKRGVRKVVDIRGRDITDDENRHLAAQQTAQGQALA</sequence>
<proteinExistence type="inferred from homology"/>
<feature type="repeat" description="WD" evidence="4">
    <location>
        <begin position="816"/>
        <end position="836"/>
    </location>
</feature>
<feature type="repeat" description="WD" evidence="4">
    <location>
        <begin position="747"/>
        <end position="786"/>
    </location>
</feature>